<dbReference type="Gene3D" id="3.40.720.10">
    <property type="entry name" value="Alkaline Phosphatase, subunit A"/>
    <property type="match status" value="1"/>
</dbReference>
<dbReference type="InterPro" id="IPR004245">
    <property type="entry name" value="DUF229"/>
</dbReference>
<comment type="caution">
    <text evidence="2">The sequence shown here is derived from an EMBL/GenBank/DDBJ whole genome shotgun (WGS) entry which is preliminary data.</text>
</comment>
<feature type="transmembrane region" description="Helical" evidence="1">
    <location>
        <begin position="12"/>
        <end position="32"/>
    </location>
</feature>
<dbReference type="SUPFAM" id="SSF53649">
    <property type="entry name" value="Alkaline phosphatase-like"/>
    <property type="match status" value="1"/>
</dbReference>
<evidence type="ECO:0000313" key="2">
    <source>
        <dbReference type="EMBL" id="KAK3585020.1"/>
    </source>
</evidence>
<protein>
    <submittedName>
        <fullName evidence="2">Uncharacterized protein</fullName>
    </submittedName>
</protein>
<keyword evidence="1" id="KW-1133">Transmembrane helix</keyword>
<dbReference type="PANTHER" id="PTHR10974">
    <property type="entry name" value="FI08016P-RELATED"/>
    <property type="match status" value="1"/>
</dbReference>
<keyword evidence="1" id="KW-0812">Transmembrane</keyword>
<organism evidence="2 3">
    <name type="scientific">Potamilus streckersoni</name>
    <dbReference type="NCBI Taxonomy" id="2493646"/>
    <lineage>
        <taxon>Eukaryota</taxon>
        <taxon>Metazoa</taxon>
        <taxon>Spiralia</taxon>
        <taxon>Lophotrochozoa</taxon>
        <taxon>Mollusca</taxon>
        <taxon>Bivalvia</taxon>
        <taxon>Autobranchia</taxon>
        <taxon>Heteroconchia</taxon>
        <taxon>Palaeoheterodonta</taxon>
        <taxon>Unionida</taxon>
        <taxon>Unionoidea</taxon>
        <taxon>Unionidae</taxon>
        <taxon>Ambleminae</taxon>
        <taxon>Lampsilini</taxon>
        <taxon>Potamilus</taxon>
    </lineage>
</organism>
<dbReference type="EMBL" id="JAEAOA010001475">
    <property type="protein sequence ID" value="KAK3585020.1"/>
    <property type="molecule type" value="Genomic_DNA"/>
</dbReference>
<reference evidence="2" key="2">
    <citation type="journal article" date="2021" name="Genome Biol. Evol.">
        <title>Developing a high-quality reference genome for a parasitic bivalve with doubly uniparental inheritance (Bivalvia: Unionida).</title>
        <authorList>
            <person name="Smith C.H."/>
        </authorList>
    </citation>
    <scope>NUCLEOTIDE SEQUENCE</scope>
    <source>
        <strain evidence="2">CHS0354</strain>
        <tissue evidence="2">Mantle</tissue>
    </source>
</reference>
<reference evidence="2" key="1">
    <citation type="journal article" date="2021" name="Genome Biol. Evol.">
        <title>A High-Quality Reference Genome for a Parasitic Bivalve with Doubly Uniparental Inheritance (Bivalvia: Unionida).</title>
        <authorList>
            <person name="Smith C.H."/>
        </authorList>
    </citation>
    <scope>NUCLEOTIDE SEQUENCE</scope>
    <source>
        <strain evidence="2">CHS0354</strain>
    </source>
</reference>
<dbReference type="Proteomes" id="UP001195483">
    <property type="component" value="Unassembled WGS sequence"/>
</dbReference>
<dbReference type="FunFam" id="3.40.720.10:FF:000017">
    <property type="entry name" value="Predicted protein"/>
    <property type="match status" value="1"/>
</dbReference>
<gene>
    <name evidence="2" type="ORF">CHS0354_024932</name>
</gene>
<reference evidence="2" key="3">
    <citation type="submission" date="2023-05" db="EMBL/GenBank/DDBJ databases">
        <authorList>
            <person name="Smith C.H."/>
        </authorList>
    </citation>
    <scope>NUCLEOTIDE SEQUENCE</scope>
    <source>
        <strain evidence="2">CHS0354</strain>
        <tissue evidence="2">Mantle</tissue>
    </source>
</reference>
<evidence type="ECO:0000313" key="3">
    <source>
        <dbReference type="Proteomes" id="UP001195483"/>
    </source>
</evidence>
<name>A0AAE0S4B2_9BIVA</name>
<keyword evidence="1" id="KW-0472">Membrane</keyword>
<dbReference type="CDD" id="cd16021">
    <property type="entry name" value="ALP_like"/>
    <property type="match status" value="1"/>
</dbReference>
<keyword evidence="3" id="KW-1185">Reference proteome</keyword>
<proteinExistence type="predicted"/>
<dbReference type="GO" id="GO:0005615">
    <property type="term" value="C:extracellular space"/>
    <property type="evidence" value="ECO:0007669"/>
    <property type="project" value="TreeGrafter"/>
</dbReference>
<dbReference type="InterPro" id="IPR017850">
    <property type="entry name" value="Alkaline_phosphatase_core_sf"/>
</dbReference>
<sequence length="657" mass="76643">MPRLQSALKKLLFLTSIGIVIYLLSSFTLLFGKQRRLTHLELSGPNTSAYLVNMPSCKIPNIDPFDISIRHLVSRGGPQICPNRVPLTFQRETTLFINWTAVKEPPYYGDLKYCTFTPIYRPKNEETDHDFIRYLEESEPFNGTLSVKDDFIRVACYNSSDFKIYVNFHAFIHRSTTDSVVRSRRFREYAQSQTAETLNVLMIGIDSVSRLNSIRQLENTRKLLLDELDAIEMNGYTKVADNTFVNIVPMTMGHFVSDLQNKETNVNGPFDDYNFIWKQFASHGYRTLYAEDAPEIAIFDYKKNGFRIPPADYYNRPFSLALELQQSLWFNNHNCFQDRLETEIVINYVYDFIDTFRSGPYFGFTFITRLTHDDINSAGAADEPYSKFFEKLKKEGLLHNTVLFFYSDHGIRFGRIRETFIGRVEERLPFMFIVVPKWLREKYPYITKNLKLNQNRLSTPFDVYETLQDILYFKPKEMPTDPTARGVSWFREIPIDRGCDEASILPHWCMCRQRHQLPVSDKIVQRTAFTLYNEVTQIISQYPHLCEHLTLSEIINALKLSASIDFPESKEKNSFEDIQIVIRTTPGNALLEATVRIDLDTETYKVVGDISRINMYGHQADCIEDFKLKKFCQCKDFQDGQTDLKRNQLTINMKSQK</sequence>
<dbReference type="AlphaFoldDB" id="A0AAE0S4B2"/>
<evidence type="ECO:0000256" key="1">
    <source>
        <dbReference type="SAM" id="Phobius"/>
    </source>
</evidence>
<dbReference type="Pfam" id="PF02995">
    <property type="entry name" value="DUF229"/>
    <property type="match status" value="1"/>
</dbReference>
<dbReference type="PANTHER" id="PTHR10974:SF1">
    <property type="entry name" value="FI08016P-RELATED"/>
    <property type="match status" value="1"/>
</dbReference>
<accession>A0AAE0S4B2</accession>